<dbReference type="InterPro" id="IPR036388">
    <property type="entry name" value="WH-like_DNA-bd_sf"/>
</dbReference>
<keyword evidence="5" id="KW-0812">Transmembrane</keyword>
<evidence type="ECO:0000256" key="4">
    <source>
        <dbReference type="SAM" id="MobiDB-lite"/>
    </source>
</evidence>
<evidence type="ECO:0000256" key="3">
    <source>
        <dbReference type="ARBA" id="ARBA00023163"/>
    </source>
</evidence>
<dbReference type="SUPFAM" id="SSF46894">
    <property type="entry name" value="C-terminal effector domain of the bipartite response regulators"/>
    <property type="match status" value="1"/>
</dbReference>
<evidence type="ECO:0000256" key="5">
    <source>
        <dbReference type="SAM" id="Phobius"/>
    </source>
</evidence>
<evidence type="ECO:0000313" key="8">
    <source>
        <dbReference type="Proteomes" id="UP000241167"/>
    </source>
</evidence>
<dbReference type="EMBL" id="PXYI01000007">
    <property type="protein sequence ID" value="PSJ38120.1"/>
    <property type="molecule type" value="Genomic_DNA"/>
</dbReference>
<comment type="caution">
    <text evidence="7">The sequence shown here is derived from an EMBL/GenBank/DDBJ whole genome shotgun (WGS) entry which is preliminary data.</text>
</comment>
<keyword evidence="3" id="KW-0804">Transcription</keyword>
<feature type="region of interest" description="Disordered" evidence="4">
    <location>
        <begin position="69"/>
        <end position="92"/>
    </location>
</feature>
<keyword evidence="5" id="KW-0472">Membrane</keyword>
<gene>
    <name evidence="7" type="ORF">C7I55_20825</name>
</gene>
<protein>
    <recommendedName>
        <fullName evidence="6">HTH luxR-type domain-containing protein</fullName>
    </recommendedName>
</protein>
<reference evidence="7 8" key="1">
    <citation type="submission" date="2018-03" db="EMBL/GenBank/DDBJ databases">
        <title>The draft genome of Sphingosinicella sp. GL-C-18.</title>
        <authorList>
            <person name="Liu L."/>
            <person name="Li L."/>
            <person name="Liang L."/>
            <person name="Zhang X."/>
            <person name="Wang T."/>
        </authorList>
    </citation>
    <scope>NUCLEOTIDE SEQUENCE [LARGE SCALE GENOMIC DNA]</scope>
    <source>
        <strain evidence="7 8">GL-C-18</strain>
    </source>
</reference>
<dbReference type="InterPro" id="IPR000792">
    <property type="entry name" value="Tscrpt_reg_LuxR_C"/>
</dbReference>
<keyword evidence="1" id="KW-0805">Transcription regulation</keyword>
<organism evidence="7 8">
    <name type="scientific">Allosphingosinicella deserti</name>
    <dbReference type="NCBI Taxonomy" id="2116704"/>
    <lineage>
        <taxon>Bacteria</taxon>
        <taxon>Pseudomonadati</taxon>
        <taxon>Pseudomonadota</taxon>
        <taxon>Alphaproteobacteria</taxon>
        <taxon>Sphingomonadales</taxon>
        <taxon>Sphingomonadaceae</taxon>
        <taxon>Allosphingosinicella</taxon>
    </lineage>
</organism>
<dbReference type="PROSITE" id="PS50043">
    <property type="entry name" value="HTH_LUXR_2"/>
    <property type="match status" value="1"/>
</dbReference>
<dbReference type="Gene3D" id="1.10.10.10">
    <property type="entry name" value="Winged helix-like DNA-binding domain superfamily/Winged helix DNA-binding domain"/>
    <property type="match status" value="1"/>
</dbReference>
<evidence type="ECO:0000256" key="2">
    <source>
        <dbReference type="ARBA" id="ARBA00023125"/>
    </source>
</evidence>
<dbReference type="GO" id="GO:0003677">
    <property type="term" value="F:DNA binding"/>
    <property type="evidence" value="ECO:0007669"/>
    <property type="project" value="UniProtKB-KW"/>
</dbReference>
<dbReference type="GO" id="GO:0006355">
    <property type="term" value="P:regulation of DNA-templated transcription"/>
    <property type="evidence" value="ECO:0007669"/>
    <property type="project" value="InterPro"/>
</dbReference>
<accession>A0A2P7QJK0</accession>
<dbReference type="PROSITE" id="PS00622">
    <property type="entry name" value="HTH_LUXR_1"/>
    <property type="match status" value="1"/>
</dbReference>
<proteinExistence type="predicted"/>
<name>A0A2P7QJK0_9SPHN</name>
<dbReference type="Pfam" id="PF00196">
    <property type="entry name" value="GerE"/>
    <property type="match status" value="1"/>
</dbReference>
<dbReference type="PANTHER" id="PTHR44688:SF16">
    <property type="entry name" value="DNA-BINDING TRANSCRIPTIONAL ACTIVATOR DEVR_DOSR"/>
    <property type="match status" value="1"/>
</dbReference>
<feature type="compositionally biased region" description="Low complexity" evidence="4">
    <location>
        <begin position="69"/>
        <end position="86"/>
    </location>
</feature>
<dbReference type="AlphaFoldDB" id="A0A2P7QJK0"/>
<dbReference type="PRINTS" id="PR00038">
    <property type="entry name" value="HTHLUXR"/>
</dbReference>
<sequence>MNDPTLLLSEGQKNCLRLVAKGMSSKEIAKETGLTPQTVDTYVKASIARLGAANRREAARALVAWEEAGSSASGFSASELTASAAETSDERPGTWSRWLGLPPIGGRVNDLSWAQKTVQALQVAIVAAATMIALALAMAGVLKTFS</sequence>
<evidence type="ECO:0000313" key="7">
    <source>
        <dbReference type="EMBL" id="PSJ38120.1"/>
    </source>
</evidence>
<evidence type="ECO:0000256" key="1">
    <source>
        <dbReference type="ARBA" id="ARBA00023015"/>
    </source>
</evidence>
<keyword evidence="5" id="KW-1133">Transmembrane helix</keyword>
<dbReference type="RefSeq" id="WP_106514935.1">
    <property type="nucleotide sequence ID" value="NZ_PXYI01000007.1"/>
</dbReference>
<keyword evidence="2" id="KW-0238">DNA-binding</keyword>
<feature type="transmembrane region" description="Helical" evidence="5">
    <location>
        <begin position="120"/>
        <end position="142"/>
    </location>
</feature>
<keyword evidence="8" id="KW-1185">Reference proteome</keyword>
<dbReference type="InterPro" id="IPR016032">
    <property type="entry name" value="Sig_transdc_resp-reg_C-effctor"/>
</dbReference>
<evidence type="ECO:0000259" key="6">
    <source>
        <dbReference type="PROSITE" id="PS50043"/>
    </source>
</evidence>
<dbReference type="PANTHER" id="PTHR44688">
    <property type="entry name" value="DNA-BINDING TRANSCRIPTIONAL ACTIVATOR DEVR_DOSR"/>
    <property type="match status" value="1"/>
</dbReference>
<feature type="domain" description="HTH luxR-type" evidence="6">
    <location>
        <begin position="1"/>
        <end position="66"/>
    </location>
</feature>
<dbReference type="OrthoDB" id="7206433at2"/>
<dbReference type="SMART" id="SM00421">
    <property type="entry name" value="HTH_LUXR"/>
    <property type="match status" value="1"/>
</dbReference>
<dbReference type="Proteomes" id="UP000241167">
    <property type="component" value="Unassembled WGS sequence"/>
</dbReference>